<dbReference type="InterPro" id="IPR029058">
    <property type="entry name" value="AB_hydrolase_fold"/>
</dbReference>
<dbReference type="InterPro" id="IPR000073">
    <property type="entry name" value="AB_hydrolase_1"/>
</dbReference>
<dbReference type="AlphaFoldDB" id="A0A9W4GWD2"/>
<protein>
    <submittedName>
        <fullName evidence="3">AB hydrolase-1 domain-containing protein</fullName>
    </submittedName>
</protein>
<dbReference type="EMBL" id="CAJSLV010000114">
    <property type="protein sequence ID" value="CAG6398863.1"/>
    <property type="molecule type" value="Genomic_DNA"/>
</dbReference>
<evidence type="ECO:0000259" key="2">
    <source>
        <dbReference type="Pfam" id="PF12697"/>
    </source>
</evidence>
<sequence>MELATRTWGAAGGRVALLVHGMMADHSTWRRVGPALADRGYHVRGLDLPGHGGSFRAAGPDGGRRYRLGDMARAVAAACPGGADLAIGHSLGALVLERAISRGLTVGRAVYSDPAWRSEPHDLAPARAYKHATREEIRTANPRWEDAAVDDEVRCLAVWDPDTLAVLEPPPGLPESALTPSLVLLADPSERVPPQQQRQLRSRGSWCVRCPARGTPSTATTSPGSWPRCPAGPKTLH</sequence>
<reference evidence="3" key="1">
    <citation type="submission" date="2021-05" db="EMBL/GenBank/DDBJ databases">
        <authorList>
            <person name="Arsene-Ploetze F."/>
        </authorList>
    </citation>
    <scope>NUCLEOTIDE SEQUENCE</scope>
    <source>
        <strain evidence="3">DSM 42138</strain>
    </source>
</reference>
<evidence type="ECO:0000256" key="1">
    <source>
        <dbReference type="SAM" id="MobiDB-lite"/>
    </source>
</evidence>
<dbReference type="Proteomes" id="UP001152519">
    <property type="component" value="Unassembled WGS sequence"/>
</dbReference>
<evidence type="ECO:0000313" key="3">
    <source>
        <dbReference type="EMBL" id="CAG6398863.1"/>
    </source>
</evidence>
<keyword evidence="4" id="KW-1185">Reference proteome</keyword>
<name>A0A9W4GWD2_9ACTN</name>
<feature type="compositionally biased region" description="Low complexity" evidence="1">
    <location>
        <begin position="213"/>
        <end position="225"/>
    </location>
</feature>
<proteinExistence type="predicted"/>
<feature type="region of interest" description="Disordered" evidence="1">
    <location>
        <begin position="213"/>
        <end position="237"/>
    </location>
</feature>
<feature type="domain" description="AB hydrolase-1" evidence="2">
    <location>
        <begin position="17"/>
        <end position="201"/>
    </location>
</feature>
<gene>
    <name evidence="3" type="ORF">SCOCK_80018</name>
</gene>
<comment type="caution">
    <text evidence="3">The sequence shown here is derived from an EMBL/GenBank/DDBJ whole genome shotgun (WGS) entry which is preliminary data.</text>
</comment>
<keyword evidence="3" id="KW-0378">Hydrolase</keyword>
<organism evidence="3 4">
    <name type="scientific">Actinacidiphila cocklensis</name>
    <dbReference type="NCBI Taxonomy" id="887465"/>
    <lineage>
        <taxon>Bacteria</taxon>
        <taxon>Bacillati</taxon>
        <taxon>Actinomycetota</taxon>
        <taxon>Actinomycetes</taxon>
        <taxon>Kitasatosporales</taxon>
        <taxon>Streptomycetaceae</taxon>
        <taxon>Actinacidiphila</taxon>
    </lineage>
</organism>
<dbReference type="GO" id="GO:0016787">
    <property type="term" value="F:hydrolase activity"/>
    <property type="evidence" value="ECO:0007669"/>
    <property type="project" value="UniProtKB-KW"/>
</dbReference>
<accession>A0A9W4GWD2</accession>
<dbReference type="RefSeq" id="WP_308208373.1">
    <property type="nucleotide sequence ID" value="NZ_CAJSLV010000114.1"/>
</dbReference>
<dbReference type="Gene3D" id="3.40.50.1820">
    <property type="entry name" value="alpha/beta hydrolase"/>
    <property type="match status" value="1"/>
</dbReference>
<evidence type="ECO:0000313" key="4">
    <source>
        <dbReference type="Proteomes" id="UP001152519"/>
    </source>
</evidence>
<dbReference type="Pfam" id="PF12697">
    <property type="entry name" value="Abhydrolase_6"/>
    <property type="match status" value="1"/>
</dbReference>
<dbReference type="SUPFAM" id="SSF53474">
    <property type="entry name" value="alpha/beta-Hydrolases"/>
    <property type="match status" value="1"/>
</dbReference>